<dbReference type="PANTHER" id="PTHR43191">
    <property type="entry name" value="RRNA METHYLTRANSFERASE 3"/>
    <property type="match status" value="1"/>
</dbReference>
<dbReference type="InterPro" id="IPR029026">
    <property type="entry name" value="tRNA_m1G_MTases_N"/>
</dbReference>
<dbReference type="SUPFAM" id="SSF55315">
    <property type="entry name" value="L30e-like"/>
    <property type="match status" value="1"/>
</dbReference>
<dbReference type="CDD" id="cd18095">
    <property type="entry name" value="SpoU-like_rRNA-MTase"/>
    <property type="match status" value="1"/>
</dbReference>
<dbReference type="InterPro" id="IPR029028">
    <property type="entry name" value="Alpha/beta_knot_MTases"/>
</dbReference>
<evidence type="ECO:0000259" key="5">
    <source>
        <dbReference type="Pfam" id="PF22435"/>
    </source>
</evidence>
<protein>
    <submittedName>
        <fullName evidence="6">Uncharacterized protein</fullName>
    </submittedName>
</protein>
<accession>A0A1G2BXN9</accession>
<evidence type="ECO:0000256" key="3">
    <source>
        <dbReference type="ARBA" id="ARBA00022679"/>
    </source>
</evidence>
<evidence type="ECO:0000256" key="2">
    <source>
        <dbReference type="ARBA" id="ARBA00022603"/>
    </source>
</evidence>
<dbReference type="GO" id="GO:0003723">
    <property type="term" value="F:RNA binding"/>
    <property type="evidence" value="ECO:0007669"/>
    <property type="project" value="InterPro"/>
</dbReference>
<name>A0A1G2BXN9_9BACT</name>
<dbReference type="InterPro" id="IPR001537">
    <property type="entry name" value="SpoU_MeTrfase"/>
</dbReference>
<dbReference type="EMBL" id="MHKQ01000018">
    <property type="protein sequence ID" value="OGY93741.1"/>
    <property type="molecule type" value="Genomic_DNA"/>
</dbReference>
<feature type="domain" description="tRNA/rRNA methyltransferase SpoU type" evidence="4">
    <location>
        <begin position="104"/>
        <end position="240"/>
    </location>
</feature>
<gene>
    <name evidence="6" type="ORF">A2406_04210</name>
</gene>
<dbReference type="Pfam" id="PF22435">
    <property type="entry name" value="MRM3-like_sub_bind"/>
    <property type="match status" value="1"/>
</dbReference>
<evidence type="ECO:0000256" key="1">
    <source>
        <dbReference type="ARBA" id="ARBA00007228"/>
    </source>
</evidence>
<evidence type="ECO:0000313" key="7">
    <source>
        <dbReference type="Proteomes" id="UP000177626"/>
    </source>
</evidence>
<dbReference type="SUPFAM" id="SSF75217">
    <property type="entry name" value="alpha/beta knot"/>
    <property type="match status" value="1"/>
</dbReference>
<comment type="similarity">
    <text evidence="1">Belongs to the class IV-like SAM-binding methyltransferase superfamily. RNA methyltransferase TrmH family.</text>
</comment>
<sequence length="245" mass="27767">MKVDKKQIDFLAKLQKRKYRDEHQKFLLENPKVIFEEYGNPLLDSVYVTDYFYKDNEDSMVFKSIYRLSEKDLKNVSSQVTPAGIVALFKMPSPQKFIFKSKHVLILDSIADPGNMGTIIRTADWFGFHHLFLGPNCVEVYNPKVVSASMGSIFNVSINQDVDLKVFIKDLKAEGYKIVVTDLRGEQFDISKDNKIALVIGSEARGVDQEIINLADQRFKIMKSGKAESLNAAVAAGIVMNKIKF</sequence>
<dbReference type="Gene3D" id="3.30.1330.30">
    <property type="match status" value="1"/>
</dbReference>
<dbReference type="GO" id="GO:0006396">
    <property type="term" value="P:RNA processing"/>
    <property type="evidence" value="ECO:0007669"/>
    <property type="project" value="InterPro"/>
</dbReference>
<dbReference type="Pfam" id="PF00588">
    <property type="entry name" value="SpoU_methylase"/>
    <property type="match status" value="1"/>
</dbReference>
<keyword evidence="3" id="KW-0808">Transferase</keyword>
<dbReference type="InterPro" id="IPR053888">
    <property type="entry name" value="MRM3-like_sub_bind"/>
</dbReference>
<reference evidence="6 7" key="1">
    <citation type="journal article" date="2016" name="Nat. Commun.">
        <title>Thousands of microbial genomes shed light on interconnected biogeochemical processes in an aquifer system.</title>
        <authorList>
            <person name="Anantharaman K."/>
            <person name="Brown C.T."/>
            <person name="Hug L.A."/>
            <person name="Sharon I."/>
            <person name="Castelle C.J."/>
            <person name="Probst A.J."/>
            <person name="Thomas B.C."/>
            <person name="Singh A."/>
            <person name="Wilkins M.J."/>
            <person name="Karaoz U."/>
            <person name="Brodie E.L."/>
            <person name="Williams K.H."/>
            <person name="Hubbard S.S."/>
            <person name="Banfield J.F."/>
        </authorList>
    </citation>
    <scope>NUCLEOTIDE SEQUENCE [LARGE SCALE GENOMIC DNA]</scope>
</reference>
<dbReference type="Gene3D" id="3.40.1280.10">
    <property type="match status" value="1"/>
</dbReference>
<dbReference type="Proteomes" id="UP000177626">
    <property type="component" value="Unassembled WGS sequence"/>
</dbReference>
<evidence type="ECO:0000259" key="4">
    <source>
        <dbReference type="Pfam" id="PF00588"/>
    </source>
</evidence>
<dbReference type="AlphaFoldDB" id="A0A1G2BXN9"/>
<proteinExistence type="inferred from homology"/>
<dbReference type="InterPro" id="IPR051259">
    <property type="entry name" value="rRNA_Methyltransferase"/>
</dbReference>
<comment type="caution">
    <text evidence="6">The sequence shown here is derived from an EMBL/GenBank/DDBJ whole genome shotgun (WGS) entry which is preliminary data.</text>
</comment>
<dbReference type="PANTHER" id="PTHR43191:SF2">
    <property type="entry name" value="RRNA METHYLTRANSFERASE 3, MITOCHONDRIAL"/>
    <property type="match status" value="1"/>
</dbReference>
<keyword evidence="2" id="KW-0489">Methyltransferase</keyword>
<evidence type="ECO:0000313" key="6">
    <source>
        <dbReference type="EMBL" id="OGY93741.1"/>
    </source>
</evidence>
<organism evidence="6 7">
    <name type="scientific">Candidatus Komeilibacteria bacterium RIFOXYC1_FULL_37_11</name>
    <dbReference type="NCBI Taxonomy" id="1798555"/>
    <lineage>
        <taxon>Bacteria</taxon>
        <taxon>Candidatus Komeiliibacteriota</taxon>
    </lineage>
</organism>
<dbReference type="GO" id="GO:0008173">
    <property type="term" value="F:RNA methyltransferase activity"/>
    <property type="evidence" value="ECO:0007669"/>
    <property type="project" value="InterPro"/>
</dbReference>
<feature type="domain" description="MRM3-like substrate binding" evidence="5">
    <location>
        <begin position="6"/>
        <end position="87"/>
    </location>
</feature>
<dbReference type="InterPro" id="IPR029064">
    <property type="entry name" value="Ribosomal_eL30-like_sf"/>
</dbReference>
<dbReference type="GO" id="GO:0032259">
    <property type="term" value="P:methylation"/>
    <property type="evidence" value="ECO:0007669"/>
    <property type="project" value="UniProtKB-KW"/>
</dbReference>